<dbReference type="GO" id="GO:0004029">
    <property type="term" value="F:aldehyde dehydrogenase (NAD+) activity"/>
    <property type="evidence" value="ECO:0007669"/>
    <property type="project" value="InterPro"/>
</dbReference>
<dbReference type="Gene3D" id="3.40.605.10">
    <property type="entry name" value="Aldehyde Dehydrogenase, Chain A, domain 1"/>
    <property type="match status" value="1"/>
</dbReference>
<dbReference type="InterPro" id="IPR016162">
    <property type="entry name" value="Ald_DH_N"/>
</dbReference>
<dbReference type="SUPFAM" id="SSF53720">
    <property type="entry name" value="ALDH-like"/>
    <property type="match status" value="1"/>
</dbReference>
<keyword evidence="1" id="KW-0560">Oxidoreductase</keyword>
<dbReference type="InterPro" id="IPR016161">
    <property type="entry name" value="Ald_DH/histidinol_DH"/>
</dbReference>
<dbReference type="PANTHER" id="PTHR43521">
    <property type="entry name" value="ALPHA-AMINOADIPIC SEMIALDEHYDE DEHYDROGENASE"/>
    <property type="match status" value="1"/>
</dbReference>
<dbReference type="InterPro" id="IPR044638">
    <property type="entry name" value="ALDH7A1-like"/>
</dbReference>
<name>A0A381UE69_9ZZZZ</name>
<dbReference type="Pfam" id="PF00171">
    <property type="entry name" value="Aldedh"/>
    <property type="match status" value="1"/>
</dbReference>
<dbReference type="PROSITE" id="PS00070">
    <property type="entry name" value="ALDEHYDE_DEHYDR_CYS"/>
    <property type="match status" value="1"/>
</dbReference>
<proteinExistence type="predicted"/>
<accession>A0A381UE69</accession>
<organism evidence="4">
    <name type="scientific">marine metagenome</name>
    <dbReference type="NCBI Taxonomy" id="408172"/>
    <lineage>
        <taxon>unclassified sequences</taxon>
        <taxon>metagenomes</taxon>
        <taxon>ecological metagenomes</taxon>
    </lineage>
</organism>
<dbReference type="FunFam" id="3.40.605.10:FF:000019">
    <property type="entry name" value="probable aldehyde dehydrogenase"/>
    <property type="match status" value="1"/>
</dbReference>
<evidence type="ECO:0000313" key="4">
    <source>
        <dbReference type="EMBL" id="SVA26505.1"/>
    </source>
</evidence>
<dbReference type="PANTHER" id="PTHR43521:SF7">
    <property type="entry name" value="DELTA-1-PYRROLINE-5-CARBOXYLATE DEHYDROGENASE 12A1, MITOCHONDRIAL"/>
    <property type="match status" value="1"/>
</dbReference>
<protein>
    <recommendedName>
        <fullName evidence="3">Aldehyde dehydrogenase domain-containing protein</fullName>
    </recommendedName>
</protein>
<gene>
    <name evidence="4" type="ORF">METZ01_LOCUS79359</name>
</gene>
<feature type="domain" description="Aldehyde dehydrogenase" evidence="3">
    <location>
        <begin position="76"/>
        <end position="451"/>
    </location>
</feature>
<reference evidence="4" key="1">
    <citation type="submission" date="2018-05" db="EMBL/GenBank/DDBJ databases">
        <authorList>
            <person name="Lanie J.A."/>
            <person name="Ng W.-L."/>
            <person name="Kazmierczak K.M."/>
            <person name="Andrzejewski T.M."/>
            <person name="Davidsen T.M."/>
            <person name="Wayne K.J."/>
            <person name="Tettelin H."/>
            <person name="Glass J.I."/>
            <person name="Rusch D."/>
            <person name="Podicherti R."/>
            <person name="Tsui H.-C.T."/>
            <person name="Winkler M.E."/>
        </authorList>
    </citation>
    <scope>NUCLEOTIDE SEQUENCE</scope>
</reference>
<dbReference type="Gene3D" id="3.40.309.10">
    <property type="entry name" value="Aldehyde Dehydrogenase, Chain A, domain 2"/>
    <property type="match status" value="1"/>
</dbReference>
<evidence type="ECO:0000256" key="1">
    <source>
        <dbReference type="ARBA" id="ARBA00023002"/>
    </source>
</evidence>
<dbReference type="AlphaFoldDB" id="A0A381UE69"/>
<dbReference type="EMBL" id="UINC01006267">
    <property type="protein sequence ID" value="SVA26505.1"/>
    <property type="molecule type" value="Genomic_DNA"/>
</dbReference>
<dbReference type="InterPro" id="IPR016160">
    <property type="entry name" value="Ald_DH_CS_CYS"/>
</dbReference>
<evidence type="ECO:0000259" key="3">
    <source>
        <dbReference type="Pfam" id="PF00171"/>
    </source>
</evidence>
<dbReference type="InterPro" id="IPR016163">
    <property type="entry name" value="Ald_DH_C"/>
</dbReference>
<evidence type="ECO:0000256" key="2">
    <source>
        <dbReference type="ARBA" id="ARBA00023027"/>
    </source>
</evidence>
<sequence>MNSASPGEVCNLLKGEWIQGTRFREDIPDPLNGEPFLKVPDTTEYSEFINSLDSCPKSGLHNPLKNVERYLMLGEVCAKSAELLREDEIEKYFCELIQRVMPKSDSQCLGEVTVTRVFLENFSGDNVRFLARSFSNPGNHLGQESSGYRWPFGSTCIIAPFNFPLEIPVLQVMGALFMGNRPLVKVDSKVSVVFEQFLRLLIHCGLPPSDLDFINCRGQVMGELIKDSKDKIRLLQFTGSKEVAEKLAVDLKGKIKIEDAGFDWKVIGPDYDSKWSEHVAWQCDEDAYNASGQKCSAQSILFMHKNWEQDLIPRLIDLASKRKLKDLDIGPVLTWTNPQMREHIDSLLKIAGSKLLLGGKELTNHSIPSVYGSLEPTALQIPIEAFLTDDFKKITKEVFGPFQIVVVYTDKEIGLVKDALENITQNLTAAIVSNDAFFQQDLLANTVNGTTYTGMKARTTGAPQNHWFGPSGDPRSAGIGTPEAIINTWSSHREIIKDVGP</sequence>
<dbReference type="InterPro" id="IPR015590">
    <property type="entry name" value="Aldehyde_DH_dom"/>
</dbReference>
<keyword evidence="2" id="KW-0520">NAD</keyword>